<keyword evidence="2" id="KW-1185">Reference proteome</keyword>
<evidence type="ECO:0000313" key="1">
    <source>
        <dbReference type="EMBL" id="KAA1397538.1"/>
    </source>
</evidence>
<dbReference type="Proteomes" id="UP000380867">
    <property type="component" value="Unassembled WGS sequence"/>
</dbReference>
<comment type="caution">
    <text evidence="1">The sequence shown here is derived from an EMBL/GenBank/DDBJ whole genome shotgun (WGS) entry which is preliminary data.</text>
</comment>
<accession>A0A5M4FE93</accession>
<name>A0A5M4FE93_9ACTN</name>
<proteinExistence type="predicted"/>
<sequence length="154" mass="16566">MAVDMVVLKPSSGLHDLVVQRLSDGPLGGVDRLVIEAAAEEMVGLISTLVPRHDGSLVEAVRRFHDDDWMAGCAFADNAGSAPARAAAARRVVRERVDLAFGSSAADVLMHTAIVRGYLDAHGGHLAAQRELHLSRATFYRALRRARGRLSDTD</sequence>
<protein>
    <submittedName>
        <fullName evidence="1">Uncharacterized protein</fullName>
    </submittedName>
</protein>
<evidence type="ECO:0000313" key="2">
    <source>
        <dbReference type="Proteomes" id="UP000380867"/>
    </source>
</evidence>
<gene>
    <name evidence="1" type="ORF">ESP70_009200</name>
</gene>
<dbReference type="EMBL" id="SDPQ02000002">
    <property type="protein sequence ID" value="KAA1397538.1"/>
    <property type="molecule type" value="Genomic_DNA"/>
</dbReference>
<reference evidence="1" key="1">
    <citation type="submission" date="2019-09" db="EMBL/GenBank/DDBJ databases">
        <authorList>
            <person name="Li J."/>
        </authorList>
    </citation>
    <scope>NUCLEOTIDE SEQUENCE [LARGE SCALE GENOMIC DNA]</scope>
    <source>
        <strain evidence="1">JCM 14732</strain>
    </source>
</reference>
<dbReference type="AlphaFoldDB" id="A0A5M4FE93"/>
<dbReference type="OrthoDB" id="3747206at2"/>
<dbReference type="RefSeq" id="WP_149688988.1">
    <property type="nucleotide sequence ID" value="NZ_SDPQ02000002.1"/>
</dbReference>
<organism evidence="1 2">
    <name type="scientific">Aeromicrobium ginsengisoli</name>
    <dbReference type="NCBI Taxonomy" id="363867"/>
    <lineage>
        <taxon>Bacteria</taxon>
        <taxon>Bacillati</taxon>
        <taxon>Actinomycetota</taxon>
        <taxon>Actinomycetes</taxon>
        <taxon>Propionibacteriales</taxon>
        <taxon>Nocardioidaceae</taxon>
        <taxon>Aeromicrobium</taxon>
    </lineage>
</organism>